<comment type="caution">
    <text evidence="16">The sequence shown here is derived from an EMBL/GenBank/DDBJ whole genome shotgun (WGS) entry which is preliminary data.</text>
</comment>
<dbReference type="Pfam" id="PF02772">
    <property type="entry name" value="S-AdoMet_synt_M"/>
    <property type="match status" value="1"/>
</dbReference>
<dbReference type="SUPFAM" id="SSF55973">
    <property type="entry name" value="S-adenosylmethionine synthetase"/>
    <property type="match status" value="3"/>
</dbReference>
<dbReference type="Pfam" id="PF00438">
    <property type="entry name" value="S-AdoMet_synt_N"/>
    <property type="match status" value="1"/>
</dbReference>
<evidence type="ECO:0000256" key="2">
    <source>
        <dbReference type="ARBA" id="ARBA00009685"/>
    </source>
</evidence>
<feature type="binding site" evidence="10">
    <location>
        <position position="254"/>
    </location>
    <ligand>
        <name>ATP</name>
        <dbReference type="ChEBI" id="CHEBI:30616"/>
        <note>ligand shared between two neighboring subunits</note>
    </ligand>
</feature>
<evidence type="ECO:0000259" key="15">
    <source>
        <dbReference type="Pfam" id="PF02773"/>
    </source>
</evidence>
<feature type="binding site" evidence="10">
    <location>
        <position position="46"/>
    </location>
    <ligand>
        <name>K(+)</name>
        <dbReference type="ChEBI" id="CHEBI:29103"/>
    </ligand>
</feature>
<organism evidence="16 17">
    <name type="scientific">Exiguobacterium indicum</name>
    <dbReference type="NCBI Taxonomy" id="296995"/>
    <lineage>
        <taxon>Bacteria</taxon>
        <taxon>Bacillati</taxon>
        <taxon>Bacillota</taxon>
        <taxon>Bacilli</taxon>
        <taxon>Bacillales</taxon>
        <taxon>Bacillales Family XII. Incertae Sedis</taxon>
        <taxon>Exiguobacterium</taxon>
    </lineage>
</organism>
<dbReference type="EC" id="2.5.1.6" evidence="10"/>
<keyword evidence="8 10" id="KW-0460">Magnesium</keyword>
<dbReference type="Proteomes" id="UP001387110">
    <property type="component" value="Unassembled WGS sequence"/>
</dbReference>
<comment type="similarity">
    <text evidence="2 10 12">Belongs to the AdoMet synthase family.</text>
</comment>
<evidence type="ECO:0000313" key="16">
    <source>
        <dbReference type="EMBL" id="MEI4461742.1"/>
    </source>
</evidence>
<dbReference type="GO" id="GO:0004478">
    <property type="term" value="F:methionine adenosyltransferase activity"/>
    <property type="evidence" value="ECO:0007669"/>
    <property type="project" value="UniProtKB-EC"/>
</dbReference>
<dbReference type="PROSITE" id="PS00377">
    <property type="entry name" value="ADOMET_SYNTHASE_2"/>
    <property type="match status" value="1"/>
</dbReference>
<evidence type="ECO:0000313" key="17">
    <source>
        <dbReference type="Proteomes" id="UP001387110"/>
    </source>
</evidence>
<dbReference type="Gene3D" id="3.30.300.10">
    <property type="match status" value="3"/>
</dbReference>
<feature type="binding site" description="in other chain" evidence="10">
    <location>
        <position position="102"/>
    </location>
    <ligand>
        <name>L-methionine</name>
        <dbReference type="ChEBI" id="CHEBI:57844"/>
        <note>ligand shared between two neighboring subunits</note>
    </ligand>
</feature>
<comment type="cofactor">
    <cofactor evidence="10">
        <name>K(+)</name>
        <dbReference type="ChEBI" id="CHEBI:29103"/>
    </cofactor>
    <text evidence="10">Binds 1 potassium ion per subunit.</text>
</comment>
<proteinExistence type="inferred from homology"/>
<evidence type="ECO:0000256" key="9">
    <source>
        <dbReference type="ARBA" id="ARBA00022958"/>
    </source>
</evidence>
<feature type="binding site" evidence="10">
    <location>
        <position position="281"/>
    </location>
    <ligand>
        <name>ATP</name>
        <dbReference type="ChEBI" id="CHEBI:30616"/>
        <note>ligand shared between two neighboring subunits</note>
    </ligand>
</feature>
<comment type="catalytic activity">
    <reaction evidence="10">
        <text>L-methionine + ATP + H2O = S-adenosyl-L-methionine + phosphate + diphosphate</text>
        <dbReference type="Rhea" id="RHEA:21080"/>
        <dbReference type="ChEBI" id="CHEBI:15377"/>
        <dbReference type="ChEBI" id="CHEBI:30616"/>
        <dbReference type="ChEBI" id="CHEBI:33019"/>
        <dbReference type="ChEBI" id="CHEBI:43474"/>
        <dbReference type="ChEBI" id="CHEBI:57844"/>
        <dbReference type="ChEBI" id="CHEBI:59789"/>
        <dbReference type="EC" id="2.5.1.6"/>
    </reaction>
</comment>
<evidence type="ECO:0000256" key="4">
    <source>
        <dbReference type="ARBA" id="ARBA00022679"/>
    </source>
</evidence>
<feature type="region of interest" description="Flexible loop" evidence="10">
    <location>
        <begin position="102"/>
        <end position="112"/>
    </location>
</feature>
<keyword evidence="7 10" id="KW-0067">ATP-binding</keyword>
<dbReference type="InterPro" id="IPR022628">
    <property type="entry name" value="S-AdoMet_synt_N"/>
</dbReference>
<sequence length="402" mass="43520">MTNLNRRLFTSESVTEGHPDKICDQISDSILDAILAADPNARVAAETSVTTGLVLVAGEITTSTYVDIPKVVRETIREIGYTRAKYGFDADTCAVLTSIDEQSADIALGVDQALEAREGSMSDAEIDAIGAGDQGLMFGYATKETPELMPLPISLSHRLARRLAEVRKNGQLDYLRPDGKTQVTVEYNENNEPVRVDTIVISTQHAEEVTLEQIQADLKEHVITPVIPAEYIDAATKFFINPTGRFVIGGPQGDAGLTGRKIIVDTYGGYARHGGGAFSGKDPTKVDRSAAYAARYVAKNLVAAGLADKAEVQLAYAIGVAHPVSIAVDTFGTGKLPEVQLVELVAENFDLRPAGIINMLDLRRPIYRQTAAYGHFGRTDVELPWEQTDKAAVLEEQAKRFA</sequence>
<evidence type="ECO:0000256" key="12">
    <source>
        <dbReference type="RuleBase" id="RU004462"/>
    </source>
</evidence>
<evidence type="ECO:0000256" key="8">
    <source>
        <dbReference type="ARBA" id="ARBA00022842"/>
    </source>
</evidence>
<keyword evidence="3 10" id="KW-0554">One-carbon metabolism</keyword>
<feature type="binding site" evidence="10">
    <location>
        <position position="20"/>
    </location>
    <ligand>
        <name>Mg(2+)</name>
        <dbReference type="ChEBI" id="CHEBI:18420"/>
    </ligand>
</feature>
<evidence type="ECO:0000256" key="7">
    <source>
        <dbReference type="ARBA" id="ARBA00022840"/>
    </source>
</evidence>
<dbReference type="InterPro" id="IPR022631">
    <property type="entry name" value="ADOMET_SYNTHASE_CS"/>
</dbReference>
<gene>
    <name evidence="10 16" type="primary">metK</name>
    <name evidence="16" type="ORF">SZL87_04775</name>
</gene>
<comment type="subunit">
    <text evidence="10">Homotetramer; dimer of dimers.</text>
</comment>
<dbReference type="NCBIfam" id="TIGR01034">
    <property type="entry name" value="metK"/>
    <property type="match status" value="1"/>
</dbReference>
<dbReference type="PANTHER" id="PTHR11964">
    <property type="entry name" value="S-ADENOSYLMETHIONINE SYNTHETASE"/>
    <property type="match status" value="1"/>
</dbReference>
<dbReference type="CDD" id="cd18079">
    <property type="entry name" value="S-AdoMet_synt"/>
    <property type="match status" value="1"/>
</dbReference>
<evidence type="ECO:0000256" key="10">
    <source>
        <dbReference type="HAMAP-Rule" id="MF_00086"/>
    </source>
</evidence>
<evidence type="ECO:0000256" key="6">
    <source>
        <dbReference type="ARBA" id="ARBA00022741"/>
    </source>
</evidence>
<keyword evidence="17" id="KW-1185">Reference proteome</keyword>
<feature type="domain" description="S-adenosylmethionine synthetase N-terminal" evidence="13">
    <location>
        <begin position="7"/>
        <end position="104"/>
    </location>
</feature>
<evidence type="ECO:0000256" key="5">
    <source>
        <dbReference type="ARBA" id="ARBA00022723"/>
    </source>
</evidence>
<keyword evidence="6 10" id="KW-0547">Nucleotide-binding</keyword>
<dbReference type="PROSITE" id="PS00376">
    <property type="entry name" value="ADOMET_SYNTHASE_1"/>
    <property type="match status" value="1"/>
</dbReference>
<feature type="domain" description="S-adenosylmethionine synthetase central" evidence="14">
    <location>
        <begin position="129"/>
        <end position="246"/>
    </location>
</feature>
<feature type="binding site" evidence="10">
    <location>
        <position position="254"/>
    </location>
    <ligand>
        <name>L-methionine</name>
        <dbReference type="ChEBI" id="CHEBI:57844"/>
        <note>ligand shared between two neighboring subunits</note>
    </ligand>
</feature>
<protein>
    <recommendedName>
        <fullName evidence="10">S-adenosylmethionine synthase</fullName>
        <shortName evidence="10">AdoMet synthase</shortName>
        <ecNumber evidence="10">2.5.1.6</ecNumber>
    </recommendedName>
    <alternativeName>
        <fullName evidence="10">MAT</fullName>
    </alternativeName>
    <alternativeName>
        <fullName evidence="10">Methionine adenosyltransferase</fullName>
    </alternativeName>
</protein>
<name>A0ABU8EI38_9BACL</name>
<feature type="binding site" description="in other chain" evidence="10">
    <location>
        <begin position="178"/>
        <end position="180"/>
    </location>
    <ligand>
        <name>ATP</name>
        <dbReference type="ChEBI" id="CHEBI:30616"/>
        <note>ligand shared between two neighboring subunits</note>
    </ligand>
</feature>
<comment type="cofactor">
    <cofactor evidence="10">
        <name>Mg(2+)</name>
        <dbReference type="ChEBI" id="CHEBI:18420"/>
    </cofactor>
    <text evidence="10">Binds 2 divalent ions per subunit.</text>
</comment>
<dbReference type="InterPro" id="IPR022630">
    <property type="entry name" value="S-AdoMet_synt_C"/>
</dbReference>
<accession>A0ABU8EI38</accession>
<dbReference type="InterPro" id="IPR022636">
    <property type="entry name" value="S-AdoMet_synthetase_sfam"/>
</dbReference>
<dbReference type="PIRSF" id="PIRSF000497">
    <property type="entry name" value="MAT"/>
    <property type="match status" value="1"/>
</dbReference>
<keyword evidence="5 10" id="KW-0479">Metal-binding</keyword>
<dbReference type="RefSeq" id="WP_055968819.1">
    <property type="nucleotide sequence ID" value="NZ_JBAWKY010000001.1"/>
</dbReference>
<evidence type="ECO:0000259" key="14">
    <source>
        <dbReference type="Pfam" id="PF02772"/>
    </source>
</evidence>
<evidence type="ECO:0000259" key="13">
    <source>
        <dbReference type="Pfam" id="PF00438"/>
    </source>
</evidence>
<evidence type="ECO:0000256" key="11">
    <source>
        <dbReference type="RuleBase" id="RU000542"/>
    </source>
</evidence>
<evidence type="ECO:0000256" key="1">
    <source>
        <dbReference type="ARBA" id="ARBA00005224"/>
    </source>
</evidence>
<comment type="function">
    <text evidence="10">Catalyzes the formation of S-adenosylmethionine (AdoMet) from methionine and ATP. The overall synthetic reaction is composed of two sequential steps, AdoMet formation and the subsequent tripolyphosphate hydrolysis which occurs prior to release of AdoMet from the enzyme.</text>
</comment>
<feature type="binding site" description="in other chain" evidence="10">
    <location>
        <begin position="260"/>
        <end position="261"/>
    </location>
    <ligand>
        <name>ATP</name>
        <dbReference type="ChEBI" id="CHEBI:30616"/>
        <note>ligand shared between two neighboring subunits</note>
    </ligand>
</feature>
<comment type="pathway">
    <text evidence="1 10">Amino-acid biosynthesis; S-adenosyl-L-methionine biosynthesis; S-adenosyl-L-methionine from L-methionine: step 1/1.</text>
</comment>
<dbReference type="InterPro" id="IPR022629">
    <property type="entry name" value="S-AdoMet_synt_central"/>
</dbReference>
<feature type="binding site" evidence="10">
    <location>
        <position position="277"/>
    </location>
    <ligand>
        <name>ATP</name>
        <dbReference type="ChEBI" id="CHEBI:30616"/>
        <note>ligand shared between two neighboring subunits</note>
    </ligand>
</feature>
<dbReference type="HAMAP" id="MF_00086">
    <property type="entry name" value="S_AdoMet_synth1"/>
    <property type="match status" value="1"/>
</dbReference>
<keyword evidence="9 10" id="KW-0630">Potassium</keyword>
<feature type="binding site" description="in other chain" evidence="10">
    <location>
        <begin position="245"/>
        <end position="246"/>
    </location>
    <ligand>
        <name>ATP</name>
        <dbReference type="ChEBI" id="CHEBI:30616"/>
        <note>ligand shared between two neighboring subunits</note>
    </ligand>
</feature>
<keyword evidence="10" id="KW-0963">Cytoplasm</keyword>
<dbReference type="Pfam" id="PF02773">
    <property type="entry name" value="S-AdoMet_synt_C"/>
    <property type="match status" value="1"/>
</dbReference>
<reference evidence="16 17" key="1">
    <citation type="submission" date="2023-12" db="EMBL/GenBank/DDBJ databases">
        <authorList>
            <person name="Easwaran N."/>
            <person name="Lazarus H.P.S."/>
        </authorList>
    </citation>
    <scope>NUCLEOTIDE SEQUENCE [LARGE SCALE GENOMIC DNA]</scope>
    <source>
        <strain evidence="16 17">VIT-2023</strain>
    </source>
</reference>
<comment type="subcellular location">
    <subcellularLocation>
        <location evidence="10 11">Cytoplasm</location>
    </subcellularLocation>
</comment>
<feature type="binding site" description="in other chain" evidence="10">
    <location>
        <position position="59"/>
    </location>
    <ligand>
        <name>L-methionine</name>
        <dbReference type="ChEBI" id="CHEBI:57844"/>
        <note>ligand shared between two neighboring subunits</note>
    </ligand>
</feature>
<evidence type="ECO:0000256" key="3">
    <source>
        <dbReference type="ARBA" id="ARBA00022563"/>
    </source>
</evidence>
<feature type="binding site" description="in other chain" evidence="10">
    <location>
        <position position="285"/>
    </location>
    <ligand>
        <name>L-methionine</name>
        <dbReference type="ChEBI" id="CHEBI:57844"/>
        <note>ligand shared between two neighboring subunits</note>
    </ligand>
</feature>
<feature type="binding site" description="in other chain" evidence="10">
    <location>
        <position position="18"/>
    </location>
    <ligand>
        <name>ATP</name>
        <dbReference type="ChEBI" id="CHEBI:30616"/>
        <note>ligand shared between two neighboring subunits</note>
    </ligand>
</feature>
<dbReference type="EMBL" id="JBAWKY010000001">
    <property type="protein sequence ID" value="MEI4461742.1"/>
    <property type="molecule type" value="Genomic_DNA"/>
</dbReference>
<dbReference type="InterPro" id="IPR002133">
    <property type="entry name" value="S-AdoMet_synthetase"/>
</dbReference>
<feature type="domain" description="S-adenosylmethionine synthetase C-terminal" evidence="15">
    <location>
        <begin position="248"/>
        <end position="387"/>
    </location>
</feature>
<keyword evidence="4 10" id="KW-0808">Transferase</keyword>